<accession>A0A067C8I2</accession>
<dbReference type="GeneID" id="24133985"/>
<sequence length="122" mass="13618">MRGNMRDVSCIPFVLRSRRASLDSVRLAPYIALAIEFLCSPAARPRYGNGLMKDLVFLALLTAGTPAFATVDAKVRMCYRDDVSFQTFCAMLVEETTSTMEVLVLEEYMRLADDESEGEMSS</sequence>
<dbReference type="KEGG" id="spar:SPRG_11983"/>
<proteinExistence type="predicted"/>
<name>A0A067C8I2_SAPPC</name>
<keyword evidence="2" id="KW-1185">Reference proteome</keyword>
<gene>
    <name evidence="1" type="ORF">SPRG_11983</name>
</gene>
<reference evidence="1 2" key="1">
    <citation type="journal article" date="2013" name="PLoS Genet.">
        <title>Distinctive expansion of potential virulence genes in the genome of the oomycete fish pathogen Saprolegnia parasitica.</title>
        <authorList>
            <person name="Jiang R.H."/>
            <person name="de Bruijn I."/>
            <person name="Haas B.J."/>
            <person name="Belmonte R."/>
            <person name="Lobach L."/>
            <person name="Christie J."/>
            <person name="van den Ackerveken G."/>
            <person name="Bottin A."/>
            <person name="Bulone V."/>
            <person name="Diaz-Moreno S.M."/>
            <person name="Dumas B."/>
            <person name="Fan L."/>
            <person name="Gaulin E."/>
            <person name="Govers F."/>
            <person name="Grenville-Briggs L.J."/>
            <person name="Horner N.R."/>
            <person name="Levin J.Z."/>
            <person name="Mammella M."/>
            <person name="Meijer H.J."/>
            <person name="Morris P."/>
            <person name="Nusbaum C."/>
            <person name="Oome S."/>
            <person name="Phillips A.J."/>
            <person name="van Rooyen D."/>
            <person name="Rzeszutek E."/>
            <person name="Saraiva M."/>
            <person name="Secombes C.J."/>
            <person name="Seidl M.F."/>
            <person name="Snel B."/>
            <person name="Stassen J.H."/>
            <person name="Sykes S."/>
            <person name="Tripathy S."/>
            <person name="van den Berg H."/>
            <person name="Vega-Arreguin J.C."/>
            <person name="Wawra S."/>
            <person name="Young S.K."/>
            <person name="Zeng Q."/>
            <person name="Dieguez-Uribeondo J."/>
            <person name="Russ C."/>
            <person name="Tyler B.M."/>
            <person name="van West P."/>
        </authorList>
    </citation>
    <scope>NUCLEOTIDE SEQUENCE [LARGE SCALE GENOMIC DNA]</scope>
    <source>
        <strain evidence="1 2">CBS 223.65</strain>
    </source>
</reference>
<protein>
    <submittedName>
        <fullName evidence="1">Uncharacterized protein</fullName>
    </submittedName>
</protein>
<evidence type="ECO:0000313" key="2">
    <source>
        <dbReference type="Proteomes" id="UP000030745"/>
    </source>
</evidence>
<dbReference type="VEuPathDB" id="FungiDB:SPRG_11983"/>
<dbReference type="EMBL" id="KK583261">
    <property type="protein sequence ID" value="KDO22846.1"/>
    <property type="molecule type" value="Genomic_DNA"/>
</dbReference>
<dbReference type="OMA" id="AIEYLCH"/>
<dbReference type="AlphaFoldDB" id="A0A067C8I2"/>
<dbReference type="RefSeq" id="XP_012206403.1">
    <property type="nucleotide sequence ID" value="XM_012351013.1"/>
</dbReference>
<dbReference type="Proteomes" id="UP000030745">
    <property type="component" value="Unassembled WGS sequence"/>
</dbReference>
<organism evidence="1 2">
    <name type="scientific">Saprolegnia parasitica (strain CBS 223.65)</name>
    <dbReference type="NCBI Taxonomy" id="695850"/>
    <lineage>
        <taxon>Eukaryota</taxon>
        <taxon>Sar</taxon>
        <taxon>Stramenopiles</taxon>
        <taxon>Oomycota</taxon>
        <taxon>Saprolegniomycetes</taxon>
        <taxon>Saprolegniales</taxon>
        <taxon>Saprolegniaceae</taxon>
        <taxon>Saprolegnia</taxon>
    </lineage>
</organism>
<evidence type="ECO:0000313" key="1">
    <source>
        <dbReference type="EMBL" id="KDO22846.1"/>
    </source>
</evidence>